<name>A0ABP4ET22_9ACTN</name>
<dbReference type="SUPFAM" id="SSF54826">
    <property type="entry name" value="Enolase N-terminal domain-like"/>
    <property type="match status" value="1"/>
</dbReference>
<dbReference type="PROSITE" id="PS00908">
    <property type="entry name" value="MR_MLE_1"/>
    <property type="match status" value="1"/>
</dbReference>
<evidence type="ECO:0000256" key="3">
    <source>
        <dbReference type="ARBA" id="ARBA00022842"/>
    </source>
</evidence>
<comment type="caution">
    <text evidence="5">The sequence shown here is derived from an EMBL/GenBank/DDBJ whole genome shotgun (WGS) entry which is preliminary data.</text>
</comment>
<dbReference type="PANTHER" id="PTHR13794:SF58">
    <property type="entry name" value="MITOCHONDRIAL ENOLASE SUPERFAMILY MEMBER 1"/>
    <property type="match status" value="1"/>
</dbReference>
<dbReference type="InterPro" id="IPR018110">
    <property type="entry name" value="Mandel_Rmase/mucon_lact_enz_CS"/>
</dbReference>
<dbReference type="SFLD" id="SFLDS00001">
    <property type="entry name" value="Enolase"/>
    <property type="match status" value="1"/>
</dbReference>
<feature type="domain" description="Mandelate racemase/muconate lactonizing enzyme C-terminal" evidence="4">
    <location>
        <begin position="150"/>
        <end position="252"/>
    </location>
</feature>
<dbReference type="InterPro" id="IPR036849">
    <property type="entry name" value="Enolase-like_C_sf"/>
</dbReference>
<dbReference type="InterPro" id="IPR013341">
    <property type="entry name" value="Mandelate_racemase_N_dom"/>
</dbReference>
<evidence type="ECO:0000313" key="6">
    <source>
        <dbReference type="Proteomes" id="UP001499979"/>
    </source>
</evidence>
<dbReference type="PANTHER" id="PTHR13794">
    <property type="entry name" value="ENOLASE SUPERFAMILY, MANDELATE RACEMASE"/>
    <property type="match status" value="1"/>
</dbReference>
<dbReference type="SFLD" id="SFLDG00179">
    <property type="entry name" value="mandelate_racemase"/>
    <property type="match status" value="1"/>
</dbReference>
<dbReference type="InterPro" id="IPR029017">
    <property type="entry name" value="Enolase-like_N"/>
</dbReference>
<organism evidence="5 6">
    <name type="scientific">Nocardioides aquiterrae</name>
    <dbReference type="NCBI Taxonomy" id="203799"/>
    <lineage>
        <taxon>Bacteria</taxon>
        <taxon>Bacillati</taxon>
        <taxon>Actinomycetota</taxon>
        <taxon>Actinomycetes</taxon>
        <taxon>Propionibacteriales</taxon>
        <taxon>Nocardioidaceae</taxon>
        <taxon>Nocardioides</taxon>
    </lineage>
</organism>
<gene>
    <name evidence="5" type="ORF">GCM10009606_00550</name>
</gene>
<evidence type="ECO:0000256" key="1">
    <source>
        <dbReference type="ARBA" id="ARBA00001946"/>
    </source>
</evidence>
<accession>A0ABP4ET22</accession>
<proteinExistence type="predicted"/>
<dbReference type="Pfam" id="PF13378">
    <property type="entry name" value="MR_MLE_C"/>
    <property type="match status" value="1"/>
</dbReference>
<dbReference type="InterPro" id="IPR029065">
    <property type="entry name" value="Enolase_C-like"/>
</dbReference>
<keyword evidence="6" id="KW-1185">Reference proteome</keyword>
<dbReference type="Pfam" id="PF02746">
    <property type="entry name" value="MR_MLE_N"/>
    <property type="match status" value="1"/>
</dbReference>
<sequence length="377" mass="40349">MTITSLEAVAVRVPVERPTRISTRLLDKRDYVLVRAGRDDSPDEGIGYAYAGTSGGAVVAEAVNGILAPLLRRWPGDDIVGAWDAMYQETLLHGRRGAVMRAIAAVDIALWDLAGKRAGLPLAVLLGGRTGPVPAYASGGYYKPEEGSWTDAVTREIEDNVERGFTDHKIKVGGLPVAEDAARVAAAVEAMQGRGRLALDANNAYRTTADAEAALRAFEESAGATGLWWFEEPLSPDDVRGHARLRARCRTPIATGEIAGSRWEFRDLLEHGAADILQPDAGVLGGITEYLRVAAAAATFGLPVAPHWHANLHAHLAAATTNTLTVEHFSLSKDIYNFEVLVTPETRLATAEGCAVVPDRPGLGFELEEDVVRAFAI</sequence>
<dbReference type="RefSeq" id="WP_343904609.1">
    <property type="nucleotide sequence ID" value="NZ_BAAAJE010000001.1"/>
</dbReference>
<protein>
    <submittedName>
        <fullName evidence="5">Mandelate racemase/muconate lactonizing enzyme family protein</fullName>
    </submittedName>
</protein>
<keyword evidence="3" id="KW-0460">Magnesium</keyword>
<dbReference type="SMART" id="SM00922">
    <property type="entry name" value="MR_MLE"/>
    <property type="match status" value="1"/>
</dbReference>
<dbReference type="InterPro" id="IPR046945">
    <property type="entry name" value="RHMD-like"/>
</dbReference>
<reference evidence="6" key="1">
    <citation type="journal article" date="2019" name="Int. J. Syst. Evol. Microbiol.">
        <title>The Global Catalogue of Microorganisms (GCM) 10K type strain sequencing project: providing services to taxonomists for standard genome sequencing and annotation.</title>
        <authorList>
            <consortium name="The Broad Institute Genomics Platform"/>
            <consortium name="The Broad Institute Genome Sequencing Center for Infectious Disease"/>
            <person name="Wu L."/>
            <person name="Ma J."/>
        </authorList>
    </citation>
    <scope>NUCLEOTIDE SEQUENCE [LARGE SCALE GENOMIC DNA]</scope>
    <source>
        <strain evidence="6">JCM 11813</strain>
    </source>
</reference>
<dbReference type="Gene3D" id="3.20.20.120">
    <property type="entry name" value="Enolase-like C-terminal domain"/>
    <property type="match status" value="1"/>
</dbReference>
<evidence type="ECO:0000259" key="4">
    <source>
        <dbReference type="SMART" id="SM00922"/>
    </source>
</evidence>
<comment type="cofactor">
    <cofactor evidence="1">
        <name>Mg(2+)</name>
        <dbReference type="ChEBI" id="CHEBI:18420"/>
    </cofactor>
</comment>
<dbReference type="CDD" id="cd03316">
    <property type="entry name" value="MR_like"/>
    <property type="match status" value="1"/>
</dbReference>
<evidence type="ECO:0000256" key="2">
    <source>
        <dbReference type="ARBA" id="ARBA00022723"/>
    </source>
</evidence>
<dbReference type="InterPro" id="IPR013342">
    <property type="entry name" value="Mandelate_racemase_C"/>
</dbReference>
<dbReference type="EMBL" id="BAAAJE010000001">
    <property type="protein sequence ID" value="GAA1124823.1"/>
    <property type="molecule type" value="Genomic_DNA"/>
</dbReference>
<evidence type="ECO:0000313" key="5">
    <source>
        <dbReference type="EMBL" id="GAA1124823.1"/>
    </source>
</evidence>
<dbReference type="Gene3D" id="3.30.390.10">
    <property type="entry name" value="Enolase-like, N-terminal domain"/>
    <property type="match status" value="1"/>
</dbReference>
<keyword evidence="2" id="KW-0479">Metal-binding</keyword>
<dbReference type="SUPFAM" id="SSF51604">
    <property type="entry name" value="Enolase C-terminal domain-like"/>
    <property type="match status" value="1"/>
</dbReference>
<dbReference type="Proteomes" id="UP001499979">
    <property type="component" value="Unassembled WGS sequence"/>
</dbReference>